<proteinExistence type="predicted"/>
<dbReference type="Proteomes" id="UP000077066">
    <property type="component" value="Unassembled WGS sequence"/>
</dbReference>
<organism evidence="1 2">
    <name type="scientific">Methanobrevibacter filiformis</name>
    <dbReference type="NCBI Taxonomy" id="55758"/>
    <lineage>
        <taxon>Archaea</taxon>
        <taxon>Methanobacteriati</taxon>
        <taxon>Methanobacteriota</taxon>
        <taxon>Methanomada group</taxon>
        <taxon>Methanobacteria</taxon>
        <taxon>Methanobacteriales</taxon>
        <taxon>Methanobacteriaceae</taxon>
        <taxon>Methanobrevibacter</taxon>
    </lineage>
</organism>
<evidence type="ECO:0000313" key="2">
    <source>
        <dbReference type="Proteomes" id="UP000077066"/>
    </source>
</evidence>
<gene>
    <name evidence="1" type="ORF">MBFIL_01410</name>
</gene>
<dbReference type="STRING" id="55758.MBFIL_01410"/>
<dbReference type="PATRIC" id="fig|55758.3.peg.159"/>
<reference evidence="1 2" key="1">
    <citation type="submission" date="2016-04" db="EMBL/GenBank/DDBJ databases">
        <title>Genome sequence of Methanobrevibacter filiformis DSM 11501.</title>
        <authorList>
            <person name="Poehlein A."/>
            <person name="Seedorf H."/>
            <person name="Daniel R."/>
        </authorList>
    </citation>
    <scope>NUCLEOTIDE SEQUENCE [LARGE SCALE GENOMIC DNA]</scope>
    <source>
        <strain evidence="1 2">DSM 11501</strain>
    </source>
</reference>
<dbReference type="EMBL" id="LWMT01000016">
    <property type="protein sequence ID" value="KZX17483.1"/>
    <property type="molecule type" value="Genomic_DNA"/>
</dbReference>
<protein>
    <submittedName>
        <fullName evidence="1">Uncharacterized protein</fullName>
    </submittedName>
</protein>
<dbReference type="AlphaFoldDB" id="A0A166FAY7"/>
<accession>A0A166FAY7</accession>
<keyword evidence="2" id="KW-1185">Reference proteome</keyword>
<evidence type="ECO:0000313" key="1">
    <source>
        <dbReference type="EMBL" id="KZX17483.1"/>
    </source>
</evidence>
<sequence>MILTFNSINFKANNIFIVLLNKDDELYYTSFKVDEDNKMIEKDEYTVTNNIDTFSISSDEFKELVQEEKINEIINENISEIEKFHKINKLIELKKELSDTDYIVTKAQEFTILGEEVPIDLLNKIEERKNIRVQINELETEIE</sequence>
<name>A0A166FAY7_9EURY</name>
<dbReference type="RefSeq" id="WP_066970494.1">
    <property type="nucleotide sequence ID" value="NZ_LWMT01000016.1"/>
</dbReference>
<comment type="caution">
    <text evidence="1">The sequence shown here is derived from an EMBL/GenBank/DDBJ whole genome shotgun (WGS) entry which is preliminary data.</text>
</comment>